<dbReference type="Proteomes" id="UP000645257">
    <property type="component" value="Unassembled WGS sequence"/>
</dbReference>
<sequence length="328" mass="35099">MPVSIKEVAREAGVSVATVSRVLGKGPVSDALRARVERAIEITGYRPNLSARRLRSRRSQTIGLVVSDIRNSFFTSVSRAVEDAAYEAGWRVILCNTDENPDKEAMYLRLMQEERVTGLIFAPTRDTASRQDLDALGFPVVLIDRAGPATGVDAVLLDNARASAMLVDHLVDAGYRRIGGIFGKTSTTGQERRDGFAAAMALHGLPCETKFILPQAPAAEDSVGVWLDSADRPDAIVASNGQLLLGAFRAARRRGVALPGGVALAGFDNEGWTEVVSPGLTVIEQPVLDIGRTAMSLLVERLADAGISPRKVVFPGRLLIRGSTAGKR</sequence>
<dbReference type="GO" id="GO:0000976">
    <property type="term" value="F:transcription cis-regulatory region binding"/>
    <property type="evidence" value="ECO:0007669"/>
    <property type="project" value="TreeGrafter"/>
</dbReference>
<dbReference type="Pfam" id="PF13377">
    <property type="entry name" value="Peripla_BP_3"/>
    <property type="match status" value="1"/>
</dbReference>
<dbReference type="SMART" id="SM00354">
    <property type="entry name" value="HTH_LACI"/>
    <property type="match status" value="1"/>
</dbReference>
<evidence type="ECO:0000313" key="5">
    <source>
        <dbReference type="EMBL" id="GGY08259.1"/>
    </source>
</evidence>
<dbReference type="PRINTS" id="PR00036">
    <property type="entry name" value="HTHLACI"/>
</dbReference>
<evidence type="ECO:0000256" key="3">
    <source>
        <dbReference type="ARBA" id="ARBA00023163"/>
    </source>
</evidence>
<dbReference type="SUPFAM" id="SSF53822">
    <property type="entry name" value="Periplasmic binding protein-like I"/>
    <property type="match status" value="1"/>
</dbReference>
<accession>A0A918NZM6</accession>
<dbReference type="CDD" id="cd19977">
    <property type="entry name" value="PBP1_EndR-like"/>
    <property type="match status" value="1"/>
</dbReference>
<keyword evidence="3" id="KW-0804">Transcription</keyword>
<dbReference type="PROSITE" id="PS50932">
    <property type="entry name" value="HTH_LACI_2"/>
    <property type="match status" value="1"/>
</dbReference>
<dbReference type="AlphaFoldDB" id="A0A918NZM6"/>
<keyword evidence="1" id="KW-0805">Transcription regulation</keyword>
<dbReference type="CDD" id="cd01392">
    <property type="entry name" value="HTH_LacI"/>
    <property type="match status" value="1"/>
</dbReference>
<dbReference type="GO" id="GO:0003700">
    <property type="term" value="F:DNA-binding transcription factor activity"/>
    <property type="evidence" value="ECO:0007669"/>
    <property type="project" value="TreeGrafter"/>
</dbReference>
<dbReference type="InterPro" id="IPR046335">
    <property type="entry name" value="LacI/GalR-like_sensor"/>
</dbReference>
<feature type="domain" description="HTH lacI-type" evidence="4">
    <location>
        <begin position="3"/>
        <end position="56"/>
    </location>
</feature>
<dbReference type="Gene3D" id="3.40.50.2300">
    <property type="match status" value="2"/>
</dbReference>
<dbReference type="Pfam" id="PF00356">
    <property type="entry name" value="LacI"/>
    <property type="match status" value="1"/>
</dbReference>
<reference evidence="5" key="1">
    <citation type="journal article" date="2014" name="Int. J. Syst. Evol. Microbiol.">
        <title>Complete genome sequence of Corynebacterium casei LMG S-19264T (=DSM 44701T), isolated from a smear-ripened cheese.</title>
        <authorList>
            <consortium name="US DOE Joint Genome Institute (JGI-PGF)"/>
            <person name="Walter F."/>
            <person name="Albersmeier A."/>
            <person name="Kalinowski J."/>
            <person name="Ruckert C."/>
        </authorList>
    </citation>
    <scope>NUCLEOTIDE SEQUENCE</scope>
    <source>
        <strain evidence="5">KCTC 32182</strain>
    </source>
</reference>
<proteinExistence type="predicted"/>
<dbReference type="PROSITE" id="PS00356">
    <property type="entry name" value="HTH_LACI_1"/>
    <property type="match status" value="1"/>
</dbReference>
<dbReference type="InterPro" id="IPR010982">
    <property type="entry name" value="Lambda_DNA-bd_dom_sf"/>
</dbReference>
<reference evidence="5" key="2">
    <citation type="submission" date="2020-09" db="EMBL/GenBank/DDBJ databases">
        <authorList>
            <person name="Sun Q."/>
            <person name="Kim S."/>
        </authorList>
    </citation>
    <scope>NUCLEOTIDE SEQUENCE</scope>
    <source>
        <strain evidence="5">KCTC 32182</strain>
    </source>
</reference>
<evidence type="ECO:0000256" key="2">
    <source>
        <dbReference type="ARBA" id="ARBA00023125"/>
    </source>
</evidence>
<dbReference type="EMBL" id="BMYX01000003">
    <property type="protein sequence ID" value="GGY08259.1"/>
    <property type="molecule type" value="Genomic_DNA"/>
</dbReference>
<gene>
    <name evidence="5" type="ORF">GCM10011289_08710</name>
</gene>
<dbReference type="Gene3D" id="1.10.260.40">
    <property type="entry name" value="lambda repressor-like DNA-binding domains"/>
    <property type="match status" value="1"/>
</dbReference>
<name>A0A918NZM6_9NEIS</name>
<dbReference type="InterPro" id="IPR028082">
    <property type="entry name" value="Peripla_BP_I"/>
</dbReference>
<dbReference type="InterPro" id="IPR000843">
    <property type="entry name" value="HTH_LacI"/>
</dbReference>
<keyword evidence="2" id="KW-0238">DNA-binding</keyword>
<dbReference type="PANTHER" id="PTHR30146">
    <property type="entry name" value="LACI-RELATED TRANSCRIPTIONAL REPRESSOR"/>
    <property type="match status" value="1"/>
</dbReference>
<evidence type="ECO:0000256" key="1">
    <source>
        <dbReference type="ARBA" id="ARBA00023015"/>
    </source>
</evidence>
<dbReference type="PANTHER" id="PTHR30146:SF145">
    <property type="entry name" value="RIBOSE OPERON REPRESSOR"/>
    <property type="match status" value="1"/>
</dbReference>
<protein>
    <submittedName>
        <fullName evidence="5">LacI family transcriptional regulator</fullName>
    </submittedName>
</protein>
<keyword evidence="6" id="KW-1185">Reference proteome</keyword>
<organism evidence="5 6">
    <name type="scientific">Paludibacterium paludis</name>
    <dbReference type="NCBI Taxonomy" id="1225769"/>
    <lineage>
        <taxon>Bacteria</taxon>
        <taxon>Pseudomonadati</taxon>
        <taxon>Pseudomonadota</taxon>
        <taxon>Betaproteobacteria</taxon>
        <taxon>Neisseriales</taxon>
        <taxon>Chromobacteriaceae</taxon>
        <taxon>Paludibacterium</taxon>
    </lineage>
</organism>
<comment type="caution">
    <text evidence="5">The sequence shown here is derived from an EMBL/GenBank/DDBJ whole genome shotgun (WGS) entry which is preliminary data.</text>
</comment>
<dbReference type="SUPFAM" id="SSF47413">
    <property type="entry name" value="lambda repressor-like DNA-binding domains"/>
    <property type="match status" value="1"/>
</dbReference>
<dbReference type="RefSeq" id="WP_189531595.1">
    <property type="nucleotide sequence ID" value="NZ_BMYX01000003.1"/>
</dbReference>
<evidence type="ECO:0000313" key="6">
    <source>
        <dbReference type="Proteomes" id="UP000645257"/>
    </source>
</evidence>
<evidence type="ECO:0000259" key="4">
    <source>
        <dbReference type="PROSITE" id="PS50932"/>
    </source>
</evidence>